<evidence type="ECO:0000259" key="1">
    <source>
        <dbReference type="Pfam" id="PF14065"/>
    </source>
</evidence>
<dbReference type="OrthoDB" id="7560784at2"/>
<dbReference type="KEGG" id="hhy:Halhy_0581"/>
<dbReference type="Pfam" id="PF14065">
    <property type="entry name" value="Pvc16_N"/>
    <property type="match status" value="1"/>
</dbReference>
<dbReference type="RefSeq" id="WP_013763054.1">
    <property type="nucleotide sequence ID" value="NC_015510.1"/>
</dbReference>
<name>F4L0H8_HALH1</name>
<dbReference type="STRING" id="760192.Halhy_0581"/>
<dbReference type="InterPro" id="IPR025351">
    <property type="entry name" value="Pvc16_N"/>
</dbReference>
<sequence>MLIHALQIIRQELNTHLDSFGKTDDDQVQLGNISQIEIPDQGELSSLKNRIVITLVNVREEKTLKNSPFVRRNDVTLKAEYFNPPVFLNLYLLISASQSSYANSLIFLTRIVTFFQSKNVFTNQNTLPITDDTLVPPTERMEEFKLIMDLFSPSFEEWNHIWGTLGGKQLPALLYVARLVEVKAATVDKYGGLIQEIDMNFSHEIKKF</sequence>
<dbReference type="AlphaFoldDB" id="F4L0H8"/>
<reference evidence="2 3" key="1">
    <citation type="journal article" date="2011" name="Stand. Genomic Sci.">
        <title>Complete genome sequence of Haliscomenobacter hydrossis type strain (O).</title>
        <authorList>
            <consortium name="US DOE Joint Genome Institute (JGI-PGF)"/>
            <person name="Daligault H."/>
            <person name="Lapidus A."/>
            <person name="Zeytun A."/>
            <person name="Nolan M."/>
            <person name="Lucas S."/>
            <person name="Del Rio T.G."/>
            <person name="Tice H."/>
            <person name="Cheng J.F."/>
            <person name="Tapia R."/>
            <person name="Han C."/>
            <person name="Goodwin L."/>
            <person name="Pitluck S."/>
            <person name="Liolios K."/>
            <person name="Pagani I."/>
            <person name="Ivanova N."/>
            <person name="Huntemann M."/>
            <person name="Mavromatis K."/>
            <person name="Mikhailova N."/>
            <person name="Pati A."/>
            <person name="Chen A."/>
            <person name="Palaniappan K."/>
            <person name="Land M."/>
            <person name="Hauser L."/>
            <person name="Brambilla E.M."/>
            <person name="Rohde M."/>
            <person name="Verbarg S."/>
            <person name="Goker M."/>
            <person name="Bristow J."/>
            <person name="Eisen J.A."/>
            <person name="Markowitz V."/>
            <person name="Hugenholtz P."/>
            <person name="Kyrpides N.C."/>
            <person name="Klenk H.P."/>
            <person name="Woyke T."/>
        </authorList>
    </citation>
    <scope>NUCLEOTIDE SEQUENCE [LARGE SCALE GENOMIC DNA]</scope>
    <source>
        <strain evidence="3">ATCC 27775 / DSM 1100 / LMG 10767 / O</strain>
    </source>
</reference>
<dbReference type="EMBL" id="CP002691">
    <property type="protein sequence ID" value="AEE48490.1"/>
    <property type="molecule type" value="Genomic_DNA"/>
</dbReference>
<keyword evidence="3" id="KW-1185">Reference proteome</keyword>
<dbReference type="eggNOG" id="ENOG5031NNP">
    <property type="taxonomic scope" value="Bacteria"/>
</dbReference>
<feature type="domain" description="Pvc16 N-terminal" evidence="1">
    <location>
        <begin position="7"/>
        <end position="195"/>
    </location>
</feature>
<evidence type="ECO:0000313" key="2">
    <source>
        <dbReference type="EMBL" id="AEE48490.1"/>
    </source>
</evidence>
<evidence type="ECO:0000313" key="3">
    <source>
        <dbReference type="Proteomes" id="UP000008461"/>
    </source>
</evidence>
<reference key="2">
    <citation type="submission" date="2011-04" db="EMBL/GenBank/DDBJ databases">
        <title>Complete sequence of chromosome of Haliscomenobacter hydrossis DSM 1100.</title>
        <authorList>
            <consortium name="US DOE Joint Genome Institute (JGI-PGF)"/>
            <person name="Lucas S."/>
            <person name="Han J."/>
            <person name="Lapidus A."/>
            <person name="Bruce D."/>
            <person name="Goodwin L."/>
            <person name="Pitluck S."/>
            <person name="Peters L."/>
            <person name="Kyrpides N."/>
            <person name="Mavromatis K."/>
            <person name="Ivanova N."/>
            <person name="Ovchinnikova G."/>
            <person name="Pagani I."/>
            <person name="Daligault H."/>
            <person name="Detter J.C."/>
            <person name="Han C."/>
            <person name="Land M."/>
            <person name="Hauser L."/>
            <person name="Markowitz V."/>
            <person name="Cheng J.-F."/>
            <person name="Hugenholtz P."/>
            <person name="Woyke T."/>
            <person name="Wu D."/>
            <person name="Verbarg S."/>
            <person name="Frueling A."/>
            <person name="Brambilla E."/>
            <person name="Klenk H.-P."/>
            <person name="Eisen J.A."/>
        </authorList>
    </citation>
    <scope>NUCLEOTIDE SEQUENCE</scope>
    <source>
        <strain>DSM 1100</strain>
    </source>
</reference>
<organism evidence="2 3">
    <name type="scientific">Haliscomenobacter hydrossis (strain ATCC 27775 / DSM 1100 / LMG 10767 / O)</name>
    <dbReference type="NCBI Taxonomy" id="760192"/>
    <lineage>
        <taxon>Bacteria</taxon>
        <taxon>Pseudomonadati</taxon>
        <taxon>Bacteroidota</taxon>
        <taxon>Saprospiria</taxon>
        <taxon>Saprospirales</taxon>
        <taxon>Haliscomenobacteraceae</taxon>
        <taxon>Haliscomenobacter</taxon>
    </lineage>
</organism>
<proteinExistence type="predicted"/>
<protein>
    <recommendedName>
        <fullName evidence="1">Pvc16 N-terminal domain-containing protein</fullName>
    </recommendedName>
</protein>
<accession>F4L0H8</accession>
<dbReference type="HOGENOM" id="CLU_110138_0_0_10"/>
<dbReference type="Proteomes" id="UP000008461">
    <property type="component" value="Chromosome"/>
</dbReference>
<gene>
    <name evidence="2" type="ordered locus">Halhy_0581</name>
</gene>